<accession>A0A9W4WMP5</accession>
<evidence type="ECO:0000256" key="1">
    <source>
        <dbReference type="SAM" id="Phobius"/>
    </source>
</evidence>
<protein>
    <submittedName>
        <fullName evidence="2">Uncharacterized protein</fullName>
    </submittedName>
</protein>
<comment type="caution">
    <text evidence="2">The sequence shown here is derived from an EMBL/GenBank/DDBJ whole genome shotgun (WGS) entry which is preliminary data.</text>
</comment>
<reference evidence="2" key="1">
    <citation type="submission" date="2022-08" db="EMBL/GenBank/DDBJ databases">
        <authorList>
            <person name="Giroux E."/>
            <person name="Giroux E."/>
        </authorList>
    </citation>
    <scope>NUCLEOTIDE SEQUENCE</scope>
    <source>
        <strain evidence="2">H1091258</strain>
    </source>
</reference>
<gene>
    <name evidence="2" type="ORF">CGXH109_LOCUS137530</name>
</gene>
<sequence>MGMITLQKGPATVEHRANSPCRSAVCLLVAFPTPLSSTAFVATFVFSEPLTSQLSFGRATVHSCDSSFEAI</sequence>
<feature type="transmembrane region" description="Helical" evidence="1">
    <location>
        <begin position="24"/>
        <end position="46"/>
    </location>
</feature>
<name>A0A9W4WMP5_9PEZI</name>
<keyword evidence="1" id="KW-0812">Transmembrane</keyword>
<keyword evidence="1" id="KW-0472">Membrane</keyword>
<dbReference type="Proteomes" id="UP001152533">
    <property type="component" value="Unassembled WGS sequence"/>
</dbReference>
<dbReference type="EMBL" id="CAMGZC010002110">
    <property type="protein sequence ID" value="CAI0654390.1"/>
    <property type="molecule type" value="Genomic_DNA"/>
</dbReference>
<dbReference type="AlphaFoldDB" id="A0A9W4WMP5"/>
<evidence type="ECO:0000313" key="2">
    <source>
        <dbReference type="EMBL" id="CAI0654390.1"/>
    </source>
</evidence>
<keyword evidence="1" id="KW-1133">Transmembrane helix</keyword>
<keyword evidence="3" id="KW-1185">Reference proteome</keyword>
<evidence type="ECO:0000313" key="3">
    <source>
        <dbReference type="Proteomes" id="UP001152533"/>
    </source>
</evidence>
<organism evidence="2 3">
    <name type="scientific">Colletotrichum noveboracense</name>
    <dbReference type="NCBI Taxonomy" id="2664923"/>
    <lineage>
        <taxon>Eukaryota</taxon>
        <taxon>Fungi</taxon>
        <taxon>Dikarya</taxon>
        <taxon>Ascomycota</taxon>
        <taxon>Pezizomycotina</taxon>
        <taxon>Sordariomycetes</taxon>
        <taxon>Hypocreomycetidae</taxon>
        <taxon>Glomerellales</taxon>
        <taxon>Glomerellaceae</taxon>
        <taxon>Colletotrichum</taxon>
        <taxon>Colletotrichum gloeosporioides species complex</taxon>
    </lineage>
</organism>
<proteinExistence type="predicted"/>